<dbReference type="Pfam" id="PF01740">
    <property type="entry name" value="STAS"/>
    <property type="match status" value="1"/>
</dbReference>
<feature type="transmembrane region" description="Helical" evidence="5">
    <location>
        <begin position="360"/>
        <end position="388"/>
    </location>
</feature>
<proteinExistence type="predicted"/>
<feature type="transmembrane region" description="Helical" evidence="5">
    <location>
        <begin position="157"/>
        <end position="175"/>
    </location>
</feature>
<keyword evidence="2 5" id="KW-0812">Transmembrane</keyword>
<organism evidence="7 8">
    <name type="scientific">Thioalkalicoccus limnaeus</name>
    <dbReference type="NCBI Taxonomy" id="120681"/>
    <lineage>
        <taxon>Bacteria</taxon>
        <taxon>Pseudomonadati</taxon>
        <taxon>Pseudomonadota</taxon>
        <taxon>Gammaproteobacteria</taxon>
        <taxon>Chromatiales</taxon>
        <taxon>Chromatiaceae</taxon>
        <taxon>Thioalkalicoccus</taxon>
    </lineage>
</organism>
<dbReference type="SUPFAM" id="SSF52091">
    <property type="entry name" value="SpoIIaa-like"/>
    <property type="match status" value="1"/>
</dbReference>
<reference evidence="7 8" key="1">
    <citation type="submission" date="2024-05" db="EMBL/GenBank/DDBJ databases">
        <title>Genome Sequence and Characterization of the New Strain Purple Sulfur Bacterium of Genus Thioalkalicoccus.</title>
        <authorList>
            <person name="Bryantseva I.A."/>
            <person name="Kyndt J.A."/>
            <person name="Imhoff J.F."/>
        </authorList>
    </citation>
    <scope>NUCLEOTIDE SEQUENCE [LARGE SCALE GENOMIC DNA]</scope>
    <source>
        <strain evidence="7 8">Um2</strain>
    </source>
</reference>
<feature type="transmembrane region" description="Helical" evidence="5">
    <location>
        <begin position="329"/>
        <end position="348"/>
    </location>
</feature>
<evidence type="ECO:0000259" key="6">
    <source>
        <dbReference type="PROSITE" id="PS50801"/>
    </source>
</evidence>
<evidence type="ECO:0000256" key="4">
    <source>
        <dbReference type="ARBA" id="ARBA00023136"/>
    </source>
</evidence>
<keyword evidence="3 5" id="KW-1133">Transmembrane helix</keyword>
<feature type="transmembrane region" description="Helical" evidence="5">
    <location>
        <begin position="305"/>
        <end position="323"/>
    </location>
</feature>
<comment type="subcellular location">
    <subcellularLocation>
        <location evidence="1">Membrane</location>
        <topology evidence="1">Multi-pass membrane protein</topology>
    </subcellularLocation>
</comment>
<evidence type="ECO:0000313" key="7">
    <source>
        <dbReference type="EMBL" id="MEY6431824.1"/>
    </source>
</evidence>
<sequence length="534" mass="55628">MQHKTLRGDVFGGITAAVIALPLALAFGVASGLGPMAGLYSAIAVGFFASLFGGTPAQVSGPTGPMTVVMAAVVAQYADSLATAFAIVFLGGAIQFLLGVIRVGRYIAYTPYSVISGFMSGIGIIIIVLQLLPLLGADGAGGPVAALRLLPDAMANINVQALVVGFVALAIMVLWPPALNRLFPAPLAALIAGTLLALFWFGTVPVIGEVPTGLPTLTLPVVALDDLARILQPALVLALLGCIDSLLTSLVTDSITRTRHDPSRELMGQGIGNMAAGLVGALPGAGATMRTVVNVRAGGHSRRSGMLHSLILLSLVLGLAPLAERIPLAVLAGILLKVGWDIIDWGFLKRIGRVPRDKVAVMLITLSLTVFVDLITAVAVGLIVAALVTADWMSREELKGVHADHGRLAPDLVLRLAALEPRAFVIHLEGRYSYASARGLTRQIGMMSPGSEILILDLQAASRIDVTAAMAIDEVITGAEAQRVRILLAGATGDTRKTLDAVGVTEHLRKEEICDSVEEAIAVAERLLKAEDGR</sequence>
<dbReference type="EMBL" id="JBDKXB010000004">
    <property type="protein sequence ID" value="MEY6431824.1"/>
    <property type="molecule type" value="Genomic_DNA"/>
</dbReference>
<feature type="transmembrane region" description="Helical" evidence="5">
    <location>
        <begin position="187"/>
        <end position="207"/>
    </location>
</feature>
<dbReference type="PROSITE" id="PS50801">
    <property type="entry name" value="STAS"/>
    <property type="match status" value="1"/>
</dbReference>
<dbReference type="InterPro" id="IPR036513">
    <property type="entry name" value="STAS_dom_sf"/>
</dbReference>
<keyword evidence="8" id="KW-1185">Reference proteome</keyword>
<comment type="caution">
    <text evidence="7">The sequence shown here is derived from an EMBL/GenBank/DDBJ whole genome shotgun (WGS) entry which is preliminary data.</text>
</comment>
<gene>
    <name evidence="7" type="ORF">ABC977_05300</name>
</gene>
<evidence type="ECO:0000256" key="5">
    <source>
        <dbReference type="SAM" id="Phobius"/>
    </source>
</evidence>
<dbReference type="InterPro" id="IPR011547">
    <property type="entry name" value="SLC26A/SulP_dom"/>
</dbReference>
<dbReference type="Gene3D" id="3.30.750.24">
    <property type="entry name" value="STAS domain"/>
    <property type="match status" value="1"/>
</dbReference>
<evidence type="ECO:0000313" key="8">
    <source>
        <dbReference type="Proteomes" id="UP001564408"/>
    </source>
</evidence>
<name>A0ABV4BCV3_9GAMM</name>
<dbReference type="InterPro" id="IPR001902">
    <property type="entry name" value="SLC26A/SulP_fam"/>
</dbReference>
<feature type="domain" description="STAS" evidence="6">
    <location>
        <begin position="425"/>
        <end position="524"/>
    </location>
</feature>
<dbReference type="RefSeq" id="WP_369666203.1">
    <property type="nucleotide sequence ID" value="NZ_JBDKXB010000004.1"/>
</dbReference>
<protein>
    <submittedName>
        <fullName evidence="7">SulP family inorganic anion transporter</fullName>
    </submittedName>
</protein>
<feature type="transmembrane region" description="Helical" evidence="5">
    <location>
        <begin position="84"/>
        <end position="103"/>
    </location>
</feature>
<dbReference type="InterPro" id="IPR002645">
    <property type="entry name" value="STAS_dom"/>
</dbReference>
<accession>A0ABV4BCV3</accession>
<evidence type="ECO:0000256" key="3">
    <source>
        <dbReference type="ARBA" id="ARBA00022989"/>
    </source>
</evidence>
<dbReference type="Proteomes" id="UP001564408">
    <property type="component" value="Unassembled WGS sequence"/>
</dbReference>
<evidence type="ECO:0000256" key="1">
    <source>
        <dbReference type="ARBA" id="ARBA00004141"/>
    </source>
</evidence>
<dbReference type="CDD" id="cd07042">
    <property type="entry name" value="STAS_SulP_like_sulfate_transporter"/>
    <property type="match status" value="1"/>
</dbReference>
<feature type="transmembrane region" description="Helical" evidence="5">
    <location>
        <begin position="36"/>
        <end position="52"/>
    </location>
</feature>
<keyword evidence="4 5" id="KW-0472">Membrane</keyword>
<dbReference type="PANTHER" id="PTHR11814">
    <property type="entry name" value="SULFATE TRANSPORTER"/>
    <property type="match status" value="1"/>
</dbReference>
<feature type="transmembrane region" description="Helical" evidence="5">
    <location>
        <begin position="227"/>
        <end position="251"/>
    </location>
</feature>
<dbReference type="Pfam" id="PF00916">
    <property type="entry name" value="Sulfate_transp"/>
    <property type="match status" value="1"/>
</dbReference>
<feature type="transmembrane region" description="Helical" evidence="5">
    <location>
        <begin position="115"/>
        <end position="137"/>
    </location>
</feature>
<evidence type="ECO:0000256" key="2">
    <source>
        <dbReference type="ARBA" id="ARBA00022692"/>
    </source>
</evidence>